<dbReference type="WBParaSite" id="SVE_0948000.1">
    <property type="protein sequence ID" value="SVE_0948000.1"/>
    <property type="gene ID" value="SVE_0948000"/>
</dbReference>
<evidence type="ECO:0000313" key="1">
    <source>
        <dbReference type="Proteomes" id="UP000035680"/>
    </source>
</evidence>
<proteinExistence type="predicted"/>
<evidence type="ECO:0000313" key="2">
    <source>
        <dbReference type="WBParaSite" id="SVE_0948000.1"/>
    </source>
</evidence>
<keyword evidence="1" id="KW-1185">Reference proteome</keyword>
<accession>A0A0K0FKB6</accession>
<reference evidence="2" key="2">
    <citation type="submission" date="2015-08" db="UniProtKB">
        <authorList>
            <consortium name="WormBaseParasite"/>
        </authorList>
    </citation>
    <scope>IDENTIFICATION</scope>
</reference>
<dbReference type="AlphaFoldDB" id="A0A0K0FKB6"/>
<organism evidence="1 2">
    <name type="scientific">Strongyloides venezuelensis</name>
    <name type="common">Threadworm</name>
    <dbReference type="NCBI Taxonomy" id="75913"/>
    <lineage>
        <taxon>Eukaryota</taxon>
        <taxon>Metazoa</taxon>
        <taxon>Ecdysozoa</taxon>
        <taxon>Nematoda</taxon>
        <taxon>Chromadorea</taxon>
        <taxon>Rhabditida</taxon>
        <taxon>Tylenchina</taxon>
        <taxon>Panagrolaimomorpha</taxon>
        <taxon>Strongyloidoidea</taxon>
        <taxon>Strongyloididae</taxon>
        <taxon>Strongyloides</taxon>
    </lineage>
</organism>
<reference evidence="1" key="1">
    <citation type="submission" date="2014-07" db="EMBL/GenBank/DDBJ databases">
        <authorList>
            <person name="Martin A.A"/>
            <person name="De Silva N."/>
        </authorList>
    </citation>
    <scope>NUCLEOTIDE SEQUENCE</scope>
</reference>
<protein>
    <submittedName>
        <fullName evidence="2">Ovule protein</fullName>
    </submittedName>
</protein>
<dbReference type="Proteomes" id="UP000035680">
    <property type="component" value="Unassembled WGS sequence"/>
</dbReference>
<sequence>MWPKMNFEDVHLEEIPCFKTARAYSTIRKVELPQRNLVPKLYLEIRFKKWTFENCESGFLSSPRYQPLLLF</sequence>
<name>A0A0K0FKB6_STRVS</name>